<dbReference type="VEuPathDB" id="FungiDB:BO97DRAFT_403829"/>
<dbReference type="RefSeq" id="XP_025553895.1">
    <property type="nucleotide sequence ID" value="XM_025694824.1"/>
</dbReference>
<dbReference type="GeneID" id="37199113"/>
<sequence>MQVTKTATFGPVPVATEPLAAFYLAALTEIQEQYHKLPYAAELDLKLNPVSEDTGTANTGSTLMLLLTATGRTTVEERKIGFATMMHAMSIQPQFTGMNMEVKLVFKIATED</sequence>
<organism evidence="1 2">
    <name type="scientific">Aspergillus homomorphus (strain CBS 101889)</name>
    <dbReference type="NCBI Taxonomy" id="1450537"/>
    <lineage>
        <taxon>Eukaryota</taxon>
        <taxon>Fungi</taxon>
        <taxon>Dikarya</taxon>
        <taxon>Ascomycota</taxon>
        <taxon>Pezizomycotina</taxon>
        <taxon>Eurotiomycetes</taxon>
        <taxon>Eurotiomycetidae</taxon>
        <taxon>Eurotiales</taxon>
        <taxon>Aspergillaceae</taxon>
        <taxon>Aspergillus</taxon>
        <taxon>Aspergillus subgen. Circumdati</taxon>
    </lineage>
</organism>
<dbReference type="EMBL" id="KZ824273">
    <property type="protein sequence ID" value="RAL14741.1"/>
    <property type="molecule type" value="Genomic_DNA"/>
</dbReference>
<reference evidence="1 2" key="1">
    <citation type="submission" date="2018-02" db="EMBL/GenBank/DDBJ databases">
        <title>The genomes of Aspergillus section Nigri reveals drivers in fungal speciation.</title>
        <authorList>
            <consortium name="DOE Joint Genome Institute"/>
            <person name="Vesth T.C."/>
            <person name="Nybo J."/>
            <person name="Theobald S."/>
            <person name="Brandl J."/>
            <person name="Frisvad J.C."/>
            <person name="Nielsen K.F."/>
            <person name="Lyhne E.K."/>
            <person name="Kogle M.E."/>
            <person name="Kuo A."/>
            <person name="Riley R."/>
            <person name="Clum A."/>
            <person name="Nolan M."/>
            <person name="Lipzen A."/>
            <person name="Salamov A."/>
            <person name="Henrissat B."/>
            <person name="Wiebenga A."/>
            <person name="De vries R.P."/>
            <person name="Grigoriev I.V."/>
            <person name="Mortensen U.H."/>
            <person name="Andersen M.R."/>
            <person name="Baker S.E."/>
        </authorList>
    </citation>
    <scope>NUCLEOTIDE SEQUENCE [LARGE SCALE GENOMIC DNA]</scope>
    <source>
        <strain evidence="1 2">CBS 101889</strain>
    </source>
</reference>
<dbReference type="AlphaFoldDB" id="A0A395I3G8"/>
<protein>
    <submittedName>
        <fullName evidence="1">Uncharacterized protein</fullName>
    </submittedName>
</protein>
<gene>
    <name evidence="1" type="ORF">BO97DRAFT_403829</name>
</gene>
<name>A0A395I3G8_ASPHC</name>
<dbReference type="OrthoDB" id="4407877at2759"/>
<evidence type="ECO:0000313" key="1">
    <source>
        <dbReference type="EMBL" id="RAL14741.1"/>
    </source>
</evidence>
<keyword evidence="2" id="KW-1185">Reference proteome</keyword>
<proteinExistence type="predicted"/>
<evidence type="ECO:0000313" key="2">
    <source>
        <dbReference type="Proteomes" id="UP000248961"/>
    </source>
</evidence>
<accession>A0A395I3G8</accession>
<dbReference type="Proteomes" id="UP000248961">
    <property type="component" value="Unassembled WGS sequence"/>
</dbReference>